<dbReference type="SMART" id="SM00635">
    <property type="entry name" value="BID_2"/>
    <property type="match status" value="1"/>
</dbReference>
<reference evidence="2" key="1">
    <citation type="journal article" date="2021" name="Proc. Natl. Acad. Sci. U.S.A.">
        <title>A Catalog of Tens of Thousands of Viruses from Human Metagenomes Reveals Hidden Associations with Chronic Diseases.</title>
        <authorList>
            <person name="Tisza M.J."/>
            <person name="Buck C.B."/>
        </authorList>
    </citation>
    <scope>NUCLEOTIDE SEQUENCE</scope>
    <source>
        <strain evidence="2">Cttuu15</strain>
    </source>
</reference>
<evidence type="ECO:0000259" key="1">
    <source>
        <dbReference type="SMART" id="SM00635"/>
    </source>
</evidence>
<dbReference type="EMBL" id="BK015982">
    <property type="protein sequence ID" value="DAF88242.1"/>
    <property type="molecule type" value="Genomic_DNA"/>
</dbReference>
<protein>
    <recommendedName>
        <fullName evidence="1">BIG2 domain-containing protein</fullName>
    </recommendedName>
</protein>
<feature type="domain" description="BIG2" evidence="1">
    <location>
        <begin position="23"/>
        <end position="98"/>
    </location>
</feature>
<dbReference type="Gene3D" id="2.60.40.1080">
    <property type="match status" value="1"/>
</dbReference>
<evidence type="ECO:0000313" key="2">
    <source>
        <dbReference type="EMBL" id="DAF88242.1"/>
    </source>
</evidence>
<proteinExistence type="predicted"/>
<sequence>MKKKFLCLALSAIMVLPTVPASAKSKVSIVPLKKTIYINQTCKINLKNNKTKVKWTVSNNKIRIVNKNNKYATIKGLKVGSAYIKAKIGKKTYRSKITIKKKVVKTPSAPTVKNYTYNRIILDNDKLQIKLAYTTSSEIAFAVYNKTDSLFKFDCEYFKLNDTDYEPDEITTSPYIASKDTRNFILKAKIKNPECTSFAGVFSIWAADGYIIDYLNVSKTTVK</sequence>
<name>A0A8S5U1E1_9CAUD</name>
<organism evidence="2">
    <name type="scientific">Siphoviridae sp. cttuu15</name>
    <dbReference type="NCBI Taxonomy" id="2825709"/>
    <lineage>
        <taxon>Viruses</taxon>
        <taxon>Duplodnaviria</taxon>
        <taxon>Heunggongvirae</taxon>
        <taxon>Uroviricota</taxon>
        <taxon>Caudoviricetes</taxon>
    </lineage>
</organism>
<accession>A0A8S5U1E1</accession>
<dbReference type="InterPro" id="IPR003343">
    <property type="entry name" value="Big_2"/>
</dbReference>